<evidence type="ECO:0000259" key="16">
    <source>
        <dbReference type="PROSITE" id="PS51188"/>
    </source>
</evidence>
<sequence length="381" mass="41689">MAKRDYYEVLGVSKTATKDEIKKAYRKLSKQYHPDINKAPDAAEKFKEIKEAYEVLSDDEKRARYDRFGHTDPNEAFGGGFQGGGFDFGGFGGFGGFEDIFETFFGGGSRRRASGPRKGADVEYMMTLTFEEAAFGKETEIEVPHEELCDTCHGNGTKPGTSPQSCPHCGGSGQVTSEQATPFGRIVNRRTCPVCGGTGRYIPEKCSTCGGTGRVKQRKKIHVKIPAGVDDGQQLRVAGKGEPGVNGGPPGDLYIVFRVEPHEFFKRDGDDIYCEVPLSFAQAALGDEIEVPTLHGDVKLKIPAGTQTGTRFRLKGKGVPNVHGYGQGDQHVVVRVVTPTKLTEKQKQLLREFDRLGGETMHDGPHGRFFEKVKKAFKGEA</sequence>
<evidence type="ECO:0000256" key="2">
    <source>
        <dbReference type="ARBA" id="ARBA00011738"/>
    </source>
</evidence>
<feature type="repeat" description="CXXCXGXG motif" evidence="13">
    <location>
        <begin position="149"/>
        <end position="156"/>
    </location>
</feature>
<evidence type="ECO:0000256" key="5">
    <source>
        <dbReference type="ARBA" id="ARBA00022723"/>
    </source>
</evidence>
<dbReference type="GO" id="GO:0051082">
    <property type="term" value="F:unfolded protein binding"/>
    <property type="evidence" value="ECO:0007669"/>
    <property type="project" value="UniProtKB-UniRule"/>
</dbReference>
<accession>S5Z7Q7</accession>
<protein>
    <recommendedName>
        <fullName evidence="12 13">Chaperone protein DnaJ</fullName>
    </recommendedName>
</protein>
<feature type="zinc finger region" description="CR-type" evidence="14">
    <location>
        <begin position="136"/>
        <end position="218"/>
    </location>
</feature>
<evidence type="ECO:0000313" key="17">
    <source>
        <dbReference type="EMBL" id="AGT32842.1"/>
    </source>
</evidence>
<dbReference type="PROSITE" id="PS00636">
    <property type="entry name" value="DNAJ_1"/>
    <property type="match status" value="1"/>
</dbReference>
<keyword evidence="9 13" id="KW-0346">Stress response</keyword>
<dbReference type="Gene3D" id="1.10.287.110">
    <property type="entry name" value="DnaJ domain"/>
    <property type="match status" value="1"/>
</dbReference>
<dbReference type="Proteomes" id="UP000015500">
    <property type="component" value="Chromosome"/>
</dbReference>
<dbReference type="SUPFAM" id="SSF49493">
    <property type="entry name" value="HSP40/DnaJ peptide-binding domain"/>
    <property type="match status" value="2"/>
</dbReference>
<feature type="binding site" evidence="13">
    <location>
        <position position="209"/>
    </location>
    <ligand>
        <name>Zn(2+)</name>
        <dbReference type="ChEBI" id="CHEBI:29105"/>
        <label>1</label>
    </ligand>
</feature>
<dbReference type="HOGENOM" id="CLU_017633_0_7_9"/>
<comment type="subcellular location">
    <subcellularLocation>
        <location evidence="1 13">Cytoplasm</location>
    </subcellularLocation>
</comment>
<feature type="domain" description="CR-type" evidence="16">
    <location>
        <begin position="136"/>
        <end position="218"/>
    </location>
</feature>
<dbReference type="SMART" id="SM00271">
    <property type="entry name" value="DnaJ"/>
    <property type="match status" value="1"/>
</dbReference>
<feature type="binding site" evidence="13">
    <location>
        <position position="192"/>
    </location>
    <ligand>
        <name>Zn(2+)</name>
        <dbReference type="ChEBI" id="CHEBI:29105"/>
        <label>2</label>
    </ligand>
</feature>
<dbReference type="FunFam" id="2.10.230.10:FF:000002">
    <property type="entry name" value="Molecular chaperone DnaJ"/>
    <property type="match status" value="1"/>
</dbReference>
<comment type="domain">
    <text evidence="13">The J domain is necessary and sufficient to stimulate DnaK ATPase activity. Zinc center 1 plays an important role in the autonomous, DnaK-independent chaperone activity of DnaJ. Zinc center 2 is essential for interaction with DnaK and for DnaJ activity.</text>
</comment>
<keyword evidence="8 13" id="KW-0862">Zinc</keyword>
<feature type="binding site" evidence="13">
    <location>
        <position position="195"/>
    </location>
    <ligand>
        <name>Zn(2+)</name>
        <dbReference type="ChEBI" id="CHEBI:29105"/>
        <label>2</label>
    </ligand>
</feature>
<dbReference type="GO" id="GO:0031072">
    <property type="term" value="F:heat shock protein binding"/>
    <property type="evidence" value="ECO:0007669"/>
    <property type="project" value="InterPro"/>
</dbReference>
<evidence type="ECO:0000256" key="14">
    <source>
        <dbReference type="PROSITE-ProRule" id="PRU00546"/>
    </source>
</evidence>
<keyword evidence="7 13" id="KW-0863">Zinc-finger</keyword>
<dbReference type="FunFam" id="2.60.260.20:FF:000004">
    <property type="entry name" value="Molecular chaperone DnaJ"/>
    <property type="match status" value="1"/>
</dbReference>
<dbReference type="Gene3D" id="2.60.260.20">
    <property type="entry name" value="Urease metallochaperone UreE, N-terminal domain"/>
    <property type="match status" value="2"/>
</dbReference>
<dbReference type="CDD" id="cd10747">
    <property type="entry name" value="DnaJ_C"/>
    <property type="match status" value="1"/>
</dbReference>
<dbReference type="RefSeq" id="WP_020960633.1">
    <property type="nucleotide sequence ID" value="NC_022080.4"/>
</dbReference>
<evidence type="ECO:0000256" key="7">
    <source>
        <dbReference type="ARBA" id="ARBA00022771"/>
    </source>
</evidence>
<dbReference type="STRING" id="1921421.M493_12985"/>
<organism evidence="17 18">
    <name type="scientific">Geobacillus genomosp. 3</name>
    <dbReference type="NCBI Taxonomy" id="1921421"/>
    <lineage>
        <taxon>Bacteria</taxon>
        <taxon>Bacillati</taxon>
        <taxon>Bacillota</taxon>
        <taxon>Bacilli</taxon>
        <taxon>Bacillales</taxon>
        <taxon>Anoxybacillaceae</taxon>
        <taxon>Geobacillus</taxon>
    </lineage>
</organism>
<dbReference type="Pfam" id="PF01556">
    <property type="entry name" value="DnaJ_C"/>
    <property type="match status" value="1"/>
</dbReference>
<feature type="repeat" description="CXXCXGXG motif" evidence="13">
    <location>
        <begin position="166"/>
        <end position="173"/>
    </location>
</feature>
<evidence type="ECO:0000256" key="9">
    <source>
        <dbReference type="ARBA" id="ARBA00023016"/>
    </source>
</evidence>
<keyword evidence="18" id="KW-1185">Reference proteome</keyword>
<dbReference type="SUPFAM" id="SSF46565">
    <property type="entry name" value="Chaperone J-domain"/>
    <property type="match status" value="1"/>
</dbReference>
<dbReference type="KEGG" id="gjf:M493_12985"/>
<feature type="binding site" evidence="13">
    <location>
        <position position="169"/>
    </location>
    <ligand>
        <name>Zn(2+)</name>
        <dbReference type="ChEBI" id="CHEBI:29105"/>
        <label>2</label>
    </ligand>
</feature>
<evidence type="ECO:0000256" key="11">
    <source>
        <dbReference type="ARBA" id="ARBA00061004"/>
    </source>
</evidence>
<dbReference type="AlphaFoldDB" id="S5Z7Q7"/>
<dbReference type="PANTHER" id="PTHR43096:SF48">
    <property type="entry name" value="CHAPERONE PROTEIN DNAJ"/>
    <property type="match status" value="1"/>
</dbReference>
<evidence type="ECO:0000256" key="13">
    <source>
        <dbReference type="HAMAP-Rule" id="MF_01152"/>
    </source>
</evidence>
<evidence type="ECO:0000259" key="15">
    <source>
        <dbReference type="PROSITE" id="PS50076"/>
    </source>
</evidence>
<dbReference type="GO" id="GO:0005737">
    <property type="term" value="C:cytoplasm"/>
    <property type="evidence" value="ECO:0007669"/>
    <property type="project" value="UniProtKB-SubCell"/>
</dbReference>
<gene>
    <name evidence="13" type="primary">dnaJ</name>
    <name evidence="17" type="ORF">M493_12985</name>
</gene>
<comment type="subunit">
    <text evidence="2 13">Homodimer.</text>
</comment>
<evidence type="ECO:0000313" key="18">
    <source>
        <dbReference type="Proteomes" id="UP000015500"/>
    </source>
</evidence>
<keyword evidence="5 13" id="KW-0479">Metal-binding</keyword>
<dbReference type="FunFam" id="2.60.260.20:FF:000009">
    <property type="entry name" value="Putative Mitochondrial DnaJ chaperone"/>
    <property type="match status" value="1"/>
</dbReference>
<comment type="similarity">
    <text evidence="11 13">Belongs to the DnaJ family.</text>
</comment>
<feature type="binding site" evidence="13">
    <location>
        <position position="149"/>
    </location>
    <ligand>
        <name>Zn(2+)</name>
        <dbReference type="ChEBI" id="CHEBI:29105"/>
        <label>1</label>
    </ligand>
</feature>
<dbReference type="InterPro" id="IPR001305">
    <property type="entry name" value="HSP_DnaJ_Cys-rich_dom"/>
</dbReference>
<dbReference type="OrthoDB" id="9779889at2"/>
<feature type="binding site" evidence="13">
    <location>
        <position position="152"/>
    </location>
    <ligand>
        <name>Zn(2+)</name>
        <dbReference type="ChEBI" id="CHEBI:29105"/>
        <label>1</label>
    </ligand>
</feature>
<reference evidence="17 18" key="1">
    <citation type="journal article" date="2014" name="Genome Announc.">
        <title>Complete Genome Sequence of the Thermophilic Polychlorinated Biphenyl Degrader Geobacillus sp. Strain JF8 (NBRC 109937).</title>
        <authorList>
            <person name="Shintani M."/>
            <person name="Ohtsubo Y."/>
            <person name="Fukuda K."/>
            <person name="Hosoyama A."/>
            <person name="Ohji S."/>
            <person name="Yamazoe A."/>
            <person name="Fujita N."/>
            <person name="Nagata Y."/>
            <person name="Tsuda M."/>
            <person name="Hatta T."/>
            <person name="Kimbara K."/>
        </authorList>
    </citation>
    <scope>NUCLEOTIDE SEQUENCE [LARGE SCALE GENOMIC DNA]</scope>
    <source>
        <strain evidence="17 18">JF8</strain>
    </source>
</reference>
<comment type="function">
    <text evidence="13">Participates actively in the response to hyperosmotic and heat shock by preventing the aggregation of stress-denatured proteins and by disaggregating proteins, also in an autonomous, DnaK-independent fashion. Unfolded proteins bind initially to DnaJ; upon interaction with the DnaJ-bound protein, DnaK hydrolyzes its bound ATP, resulting in the formation of a stable complex. GrpE releases ADP from DnaK; ATP binding to DnaK triggers the release of the substrate protein, thus completing the reaction cycle. Several rounds of ATP-dependent interactions between DnaJ, DnaK and GrpE are required for fully efficient folding. Also involved, together with DnaK and GrpE, in the DNA replication of plasmids through activation of initiation proteins.</text>
</comment>
<dbReference type="PRINTS" id="PR00625">
    <property type="entry name" value="JDOMAIN"/>
</dbReference>
<dbReference type="PROSITE" id="PS51188">
    <property type="entry name" value="ZF_CR"/>
    <property type="match status" value="1"/>
</dbReference>
<dbReference type="NCBIfam" id="TIGR02349">
    <property type="entry name" value="DnaJ_bact"/>
    <property type="match status" value="1"/>
</dbReference>
<dbReference type="CDD" id="cd10719">
    <property type="entry name" value="DnaJ_zf"/>
    <property type="match status" value="1"/>
</dbReference>
<dbReference type="InterPro" id="IPR008971">
    <property type="entry name" value="HSP40/DnaJ_pept-bd"/>
</dbReference>
<dbReference type="PANTHER" id="PTHR43096">
    <property type="entry name" value="DNAJ HOMOLOG 1, MITOCHONDRIAL-RELATED"/>
    <property type="match status" value="1"/>
</dbReference>
<feature type="binding site" evidence="13">
    <location>
        <position position="166"/>
    </location>
    <ligand>
        <name>Zn(2+)</name>
        <dbReference type="ChEBI" id="CHEBI:29105"/>
        <label>2</label>
    </ligand>
</feature>
<keyword evidence="10 13" id="KW-0143">Chaperone</keyword>
<dbReference type="NCBIfam" id="NF010873">
    <property type="entry name" value="PRK14280.1"/>
    <property type="match status" value="1"/>
</dbReference>
<dbReference type="EMBL" id="CP006254">
    <property type="protein sequence ID" value="AGT32842.1"/>
    <property type="molecule type" value="Genomic_DNA"/>
</dbReference>
<dbReference type="NCBIfam" id="NF008035">
    <property type="entry name" value="PRK10767.1"/>
    <property type="match status" value="1"/>
</dbReference>
<feature type="repeat" description="CXXCXGXG motif" evidence="13">
    <location>
        <begin position="206"/>
        <end position="213"/>
    </location>
</feature>
<evidence type="ECO:0000256" key="10">
    <source>
        <dbReference type="ARBA" id="ARBA00023186"/>
    </source>
</evidence>
<evidence type="ECO:0000256" key="3">
    <source>
        <dbReference type="ARBA" id="ARBA00022490"/>
    </source>
</evidence>
<dbReference type="GO" id="GO:0009408">
    <property type="term" value="P:response to heat"/>
    <property type="evidence" value="ECO:0007669"/>
    <property type="project" value="InterPro"/>
</dbReference>
<dbReference type="InterPro" id="IPR002939">
    <property type="entry name" value="DnaJ_C"/>
</dbReference>
<dbReference type="GO" id="GO:0008270">
    <property type="term" value="F:zinc ion binding"/>
    <property type="evidence" value="ECO:0007669"/>
    <property type="project" value="UniProtKB-UniRule"/>
</dbReference>
<feature type="repeat" description="CXXCXGXG motif" evidence="13">
    <location>
        <begin position="192"/>
        <end position="199"/>
    </location>
</feature>
<dbReference type="InterPro" id="IPR036410">
    <property type="entry name" value="HSP_DnaJ_Cys-rich_dom_sf"/>
</dbReference>
<dbReference type="CDD" id="cd06257">
    <property type="entry name" value="DnaJ"/>
    <property type="match status" value="1"/>
</dbReference>
<dbReference type="Pfam" id="PF00684">
    <property type="entry name" value="DnaJ_CXXCXGXG"/>
    <property type="match status" value="1"/>
</dbReference>
<dbReference type="GO" id="GO:0006260">
    <property type="term" value="P:DNA replication"/>
    <property type="evidence" value="ECO:0007669"/>
    <property type="project" value="UniProtKB-KW"/>
</dbReference>
<keyword evidence="6 13" id="KW-0677">Repeat</keyword>
<comment type="cofactor">
    <cofactor evidence="13">
        <name>Zn(2+)</name>
        <dbReference type="ChEBI" id="CHEBI:29105"/>
    </cofactor>
    <text evidence="13">Binds 2 Zn(2+) ions per monomer.</text>
</comment>
<dbReference type="SUPFAM" id="SSF57938">
    <property type="entry name" value="DnaJ/Hsp40 cysteine-rich domain"/>
    <property type="match status" value="1"/>
</dbReference>
<dbReference type="InterPro" id="IPR018253">
    <property type="entry name" value="DnaJ_domain_CS"/>
</dbReference>
<evidence type="ECO:0000256" key="12">
    <source>
        <dbReference type="ARBA" id="ARBA00067609"/>
    </source>
</evidence>
<dbReference type="HAMAP" id="MF_01152">
    <property type="entry name" value="DnaJ"/>
    <property type="match status" value="1"/>
</dbReference>
<keyword evidence="4 13" id="KW-0235">DNA replication</keyword>
<dbReference type="InterPro" id="IPR001623">
    <property type="entry name" value="DnaJ_domain"/>
</dbReference>
<dbReference type="Gene3D" id="2.10.230.10">
    <property type="entry name" value="Heat shock protein DnaJ, cysteine-rich domain"/>
    <property type="match status" value="1"/>
</dbReference>
<dbReference type="Pfam" id="PF00226">
    <property type="entry name" value="DnaJ"/>
    <property type="match status" value="1"/>
</dbReference>
<dbReference type="PROSITE" id="PS50076">
    <property type="entry name" value="DNAJ_2"/>
    <property type="match status" value="1"/>
</dbReference>
<evidence type="ECO:0000256" key="1">
    <source>
        <dbReference type="ARBA" id="ARBA00004496"/>
    </source>
</evidence>
<keyword evidence="3 13" id="KW-0963">Cytoplasm</keyword>
<name>S5Z7Q7_GEOG3</name>
<dbReference type="PATRIC" id="fig|1345697.3.peg.2532"/>
<dbReference type="FunFam" id="1.10.287.110:FF:000031">
    <property type="entry name" value="Molecular chaperone DnaJ"/>
    <property type="match status" value="1"/>
</dbReference>
<proteinExistence type="inferred from homology"/>
<feature type="binding site" evidence="13">
    <location>
        <position position="206"/>
    </location>
    <ligand>
        <name>Zn(2+)</name>
        <dbReference type="ChEBI" id="CHEBI:29105"/>
        <label>1</label>
    </ligand>
</feature>
<evidence type="ECO:0000256" key="4">
    <source>
        <dbReference type="ARBA" id="ARBA00022705"/>
    </source>
</evidence>
<dbReference type="InterPro" id="IPR012724">
    <property type="entry name" value="DnaJ"/>
</dbReference>
<feature type="domain" description="J" evidence="15">
    <location>
        <begin position="5"/>
        <end position="69"/>
    </location>
</feature>
<dbReference type="GO" id="GO:0042026">
    <property type="term" value="P:protein refolding"/>
    <property type="evidence" value="ECO:0007669"/>
    <property type="project" value="TreeGrafter"/>
</dbReference>
<dbReference type="GO" id="GO:0005524">
    <property type="term" value="F:ATP binding"/>
    <property type="evidence" value="ECO:0007669"/>
    <property type="project" value="InterPro"/>
</dbReference>
<dbReference type="InterPro" id="IPR036869">
    <property type="entry name" value="J_dom_sf"/>
</dbReference>
<evidence type="ECO:0000256" key="8">
    <source>
        <dbReference type="ARBA" id="ARBA00022833"/>
    </source>
</evidence>
<evidence type="ECO:0000256" key="6">
    <source>
        <dbReference type="ARBA" id="ARBA00022737"/>
    </source>
</evidence>